<dbReference type="HOGENOM" id="CLU_1753781_0_0_1"/>
<dbReference type="STRING" id="51511.ENSCSAVP00000002838"/>
<dbReference type="InterPro" id="IPR036028">
    <property type="entry name" value="SH3-like_dom_sf"/>
</dbReference>
<evidence type="ECO:0000313" key="2">
    <source>
        <dbReference type="Ensembl" id="ENSCSAVP00000002838.1"/>
    </source>
</evidence>
<keyword evidence="3" id="KW-1185">Reference proteome</keyword>
<protein>
    <recommendedName>
        <fullName evidence="4">SH3 domain-containing protein</fullName>
    </recommendedName>
</protein>
<organism evidence="2 3">
    <name type="scientific">Ciona savignyi</name>
    <name type="common">Pacific transparent sea squirt</name>
    <dbReference type="NCBI Taxonomy" id="51511"/>
    <lineage>
        <taxon>Eukaryota</taxon>
        <taxon>Metazoa</taxon>
        <taxon>Chordata</taxon>
        <taxon>Tunicata</taxon>
        <taxon>Ascidiacea</taxon>
        <taxon>Phlebobranchia</taxon>
        <taxon>Cionidae</taxon>
        <taxon>Ciona</taxon>
    </lineage>
</organism>
<dbReference type="Gene3D" id="2.30.30.40">
    <property type="entry name" value="SH3 Domains"/>
    <property type="match status" value="1"/>
</dbReference>
<dbReference type="InParanoid" id="H2YBZ0"/>
<accession>H2YBZ0</accession>
<name>H2YBZ0_CIOSA</name>
<dbReference type="AlphaFoldDB" id="H2YBZ0"/>
<sequence>METFNVEHSEIVVDVAHFLIVPASFGALMSPTPRAMERKRSSVKTVQAQQSTQHRDQILSKYPDTVHVCIRPHHPTHQIELGVNTGDLVGVIKQQDPMGNTGRWFVDNGASQGLIPSSILHLYTRETTSTPNSPQITPQRSGVTNQSFT</sequence>
<proteinExistence type="predicted"/>
<dbReference type="GeneTree" id="ENSGT00950000183088"/>
<dbReference type="GO" id="GO:0005085">
    <property type="term" value="F:guanyl-nucleotide exchange factor activity"/>
    <property type="evidence" value="ECO:0007669"/>
    <property type="project" value="TreeGrafter"/>
</dbReference>
<dbReference type="InterPro" id="IPR051492">
    <property type="entry name" value="Dynamin-Rho_GEF"/>
</dbReference>
<evidence type="ECO:0000256" key="1">
    <source>
        <dbReference type="SAM" id="MobiDB-lite"/>
    </source>
</evidence>
<evidence type="ECO:0008006" key="4">
    <source>
        <dbReference type="Google" id="ProtNLM"/>
    </source>
</evidence>
<reference evidence="3" key="1">
    <citation type="submission" date="2003-08" db="EMBL/GenBank/DDBJ databases">
        <authorList>
            <person name="Birren B."/>
            <person name="Nusbaum C."/>
            <person name="Abebe A."/>
            <person name="Abouelleil A."/>
            <person name="Adekoya E."/>
            <person name="Ait-zahra M."/>
            <person name="Allen N."/>
            <person name="Allen T."/>
            <person name="An P."/>
            <person name="Anderson M."/>
            <person name="Anderson S."/>
            <person name="Arachchi H."/>
            <person name="Armbruster J."/>
            <person name="Bachantsang P."/>
            <person name="Baldwin J."/>
            <person name="Barry A."/>
            <person name="Bayul T."/>
            <person name="Blitshsteyn B."/>
            <person name="Bloom T."/>
            <person name="Blye J."/>
            <person name="Boguslavskiy L."/>
            <person name="Borowsky M."/>
            <person name="Boukhgalter B."/>
            <person name="Brunache A."/>
            <person name="Butler J."/>
            <person name="Calixte N."/>
            <person name="Calvo S."/>
            <person name="Camarata J."/>
            <person name="Campo K."/>
            <person name="Chang J."/>
            <person name="Cheshatsang Y."/>
            <person name="Citroen M."/>
            <person name="Collymore A."/>
            <person name="Considine T."/>
            <person name="Cook A."/>
            <person name="Cooke P."/>
            <person name="Corum B."/>
            <person name="Cuomo C."/>
            <person name="David R."/>
            <person name="Dawoe T."/>
            <person name="Degray S."/>
            <person name="Dodge S."/>
            <person name="Dooley K."/>
            <person name="Dorje P."/>
            <person name="Dorjee K."/>
            <person name="Dorris L."/>
            <person name="Duffey N."/>
            <person name="Dupes A."/>
            <person name="Elkins T."/>
            <person name="Engels R."/>
            <person name="Erickson J."/>
            <person name="Farina A."/>
            <person name="Faro S."/>
            <person name="Ferreira P."/>
            <person name="Fischer H."/>
            <person name="Fitzgerald M."/>
            <person name="Foley K."/>
            <person name="Gage D."/>
            <person name="Galagan J."/>
            <person name="Gearin G."/>
            <person name="Gnerre S."/>
            <person name="Gnirke A."/>
            <person name="Goyette A."/>
            <person name="Graham J."/>
            <person name="Grandbois E."/>
            <person name="Gyaltsen K."/>
            <person name="Hafez N."/>
            <person name="Hagopian D."/>
            <person name="Hagos B."/>
            <person name="Hall J."/>
            <person name="Hatcher B."/>
            <person name="Heller A."/>
            <person name="Higgins H."/>
            <person name="Honan T."/>
            <person name="Horn A."/>
            <person name="Houde N."/>
            <person name="Hughes L."/>
            <person name="Hulme W."/>
            <person name="Husby E."/>
            <person name="Iliev I."/>
            <person name="Jaffe D."/>
            <person name="Jones C."/>
            <person name="Kamal M."/>
            <person name="Kamat A."/>
            <person name="Kamvysselis M."/>
            <person name="Karlsson E."/>
            <person name="Kells C."/>
            <person name="Kieu A."/>
            <person name="Kisner P."/>
            <person name="Kodira C."/>
            <person name="Kulbokas E."/>
            <person name="Labutti K."/>
            <person name="Lama D."/>
            <person name="Landers T."/>
            <person name="Leger J."/>
            <person name="Levine S."/>
            <person name="Lewis D."/>
            <person name="Lewis T."/>
            <person name="Lindblad-toh K."/>
            <person name="Liu X."/>
            <person name="Lokyitsang T."/>
            <person name="Lokyitsang Y."/>
            <person name="Lucien O."/>
            <person name="Lui A."/>
            <person name="Ma L.J."/>
            <person name="Mabbitt R."/>
            <person name="Macdonald J."/>
            <person name="Maclean C."/>
            <person name="Major J."/>
            <person name="Manning J."/>
            <person name="Marabella R."/>
            <person name="Maru K."/>
            <person name="Matthews C."/>
            <person name="Mauceli E."/>
            <person name="Mccarthy M."/>
            <person name="Mcdonough S."/>
            <person name="Mcghee T."/>
            <person name="Meldrim J."/>
            <person name="Meneus L."/>
            <person name="Mesirov J."/>
            <person name="Mihalev A."/>
            <person name="Mihova T."/>
            <person name="Mikkelsen T."/>
            <person name="Mlenga V."/>
            <person name="Moru K."/>
            <person name="Mozes J."/>
            <person name="Mulrain L."/>
            <person name="Munson G."/>
            <person name="Naylor J."/>
            <person name="Newes C."/>
            <person name="Nguyen C."/>
            <person name="Nguyen N."/>
            <person name="Nguyen T."/>
            <person name="Nicol R."/>
            <person name="Nielsen C."/>
            <person name="Nizzari M."/>
            <person name="Norbu C."/>
            <person name="Norbu N."/>
            <person name="O'donnell P."/>
            <person name="Okoawo O."/>
            <person name="O'leary S."/>
            <person name="Omotosho B."/>
            <person name="O'neill K."/>
            <person name="Osman S."/>
            <person name="Parker S."/>
            <person name="Perrin D."/>
            <person name="Phunkhang P."/>
            <person name="Piqani B."/>
            <person name="Purcell S."/>
            <person name="Rachupka T."/>
            <person name="Ramasamy U."/>
            <person name="Rameau R."/>
            <person name="Ray V."/>
            <person name="Raymond C."/>
            <person name="Retta R."/>
            <person name="Richardson S."/>
            <person name="Rise C."/>
            <person name="Rodriguez J."/>
            <person name="Rogers J."/>
            <person name="Rogov P."/>
            <person name="Rutman M."/>
            <person name="Schupbach R."/>
            <person name="Seaman C."/>
            <person name="Settipalli S."/>
            <person name="Sharpe T."/>
            <person name="Sheridan J."/>
            <person name="Sherpa N."/>
            <person name="Shi J."/>
            <person name="Smirnov S."/>
            <person name="Smith C."/>
            <person name="Sougnez C."/>
            <person name="Spencer B."/>
            <person name="Stalker J."/>
            <person name="Stange-thomann N."/>
            <person name="Stavropoulos S."/>
            <person name="Stetson K."/>
            <person name="Stone C."/>
            <person name="Stone S."/>
            <person name="Stubbs M."/>
            <person name="Talamas J."/>
            <person name="Tchuinga P."/>
            <person name="Tenzing P."/>
            <person name="Tesfaye S."/>
            <person name="Theodore J."/>
            <person name="Thoulutsang Y."/>
            <person name="Topham K."/>
            <person name="Towey S."/>
            <person name="Tsamla T."/>
            <person name="Tsomo N."/>
            <person name="Vallee D."/>
            <person name="Vassiliev H."/>
            <person name="Venkataraman V."/>
            <person name="Vinson J."/>
            <person name="Vo A."/>
            <person name="Wade C."/>
            <person name="Wang S."/>
            <person name="Wangchuk T."/>
            <person name="Wangdi T."/>
            <person name="Whittaker C."/>
            <person name="Wilkinson J."/>
            <person name="Wu Y."/>
            <person name="Wyman D."/>
            <person name="Yadav S."/>
            <person name="Yang S."/>
            <person name="Yang X."/>
            <person name="Yeager S."/>
            <person name="Yee E."/>
            <person name="Young G."/>
            <person name="Zainoun J."/>
            <person name="Zembeck L."/>
            <person name="Zimmer A."/>
            <person name="Zody M."/>
            <person name="Lander E."/>
        </authorList>
    </citation>
    <scope>NUCLEOTIDE SEQUENCE [LARGE SCALE GENOMIC DNA]</scope>
</reference>
<evidence type="ECO:0000313" key="3">
    <source>
        <dbReference type="Proteomes" id="UP000007875"/>
    </source>
</evidence>
<reference evidence="2" key="3">
    <citation type="submission" date="2025-09" db="UniProtKB">
        <authorList>
            <consortium name="Ensembl"/>
        </authorList>
    </citation>
    <scope>IDENTIFICATION</scope>
</reference>
<dbReference type="Ensembl" id="ENSCSAVT00000002882.1">
    <property type="protein sequence ID" value="ENSCSAVP00000002838.1"/>
    <property type="gene ID" value="ENSCSAVG00000001694.1"/>
</dbReference>
<dbReference type="eggNOG" id="KOG3519">
    <property type="taxonomic scope" value="Eukaryota"/>
</dbReference>
<reference evidence="2" key="2">
    <citation type="submission" date="2025-08" db="UniProtKB">
        <authorList>
            <consortium name="Ensembl"/>
        </authorList>
    </citation>
    <scope>IDENTIFICATION</scope>
</reference>
<dbReference type="GO" id="GO:0005737">
    <property type="term" value="C:cytoplasm"/>
    <property type="evidence" value="ECO:0007669"/>
    <property type="project" value="TreeGrafter"/>
</dbReference>
<dbReference type="PANTHER" id="PTHR22834">
    <property type="entry name" value="NUCLEAR FUSION PROTEIN FUS2"/>
    <property type="match status" value="1"/>
</dbReference>
<dbReference type="SUPFAM" id="SSF50044">
    <property type="entry name" value="SH3-domain"/>
    <property type="match status" value="1"/>
</dbReference>
<dbReference type="Proteomes" id="UP000007875">
    <property type="component" value="Unassembled WGS sequence"/>
</dbReference>
<dbReference type="PANTHER" id="PTHR22834:SF20">
    <property type="entry name" value="SH3 DOMAIN-CONTAINING PROTEIN"/>
    <property type="match status" value="1"/>
</dbReference>
<feature type="region of interest" description="Disordered" evidence="1">
    <location>
        <begin position="127"/>
        <end position="149"/>
    </location>
</feature>